<keyword evidence="4" id="KW-0460">Magnesium</keyword>
<protein>
    <recommendedName>
        <fullName evidence="9">Alpha-D-phosphohexomutase alpha/beta/alpha domain-containing protein</fullName>
    </recommendedName>
</protein>
<dbReference type="InterPro" id="IPR005846">
    <property type="entry name" value="A-D-PHexomutase_a/b/a-III"/>
</dbReference>
<dbReference type="InterPro" id="IPR050060">
    <property type="entry name" value="Phosphoglucosamine_mutase"/>
</dbReference>
<keyword evidence="2" id="KW-0597">Phosphoprotein</keyword>
<dbReference type="GO" id="GO:0008966">
    <property type="term" value="F:phosphoglucosamine mutase activity"/>
    <property type="evidence" value="ECO:0007669"/>
    <property type="project" value="TreeGrafter"/>
</dbReference>
<feature type="non-terminal residue" evidence="8">
    <location>
        <position position="205"/>
    </location>
</feature>
<evidence type="ECO:0000256" key="2">
    <source>
        <dbReference type="ARBA" id="ARBA00022553"/>
    </source>
</evidence>
<proteinExistence type="predicted"/>
<dbReference type="PANTHER" id="PTHR42946:SF1">
    <property type="entry name" value="PHOSPHOGLUCOMUTASE (ALPHA-D-GLUCOSE-1,6-BISPHOSPHATE-DEPENDENT)"/>
    <property type="match status" value="1"/>
</dbReference>
<feature type="domain" description="Alpha-D-phosphohexomutase alpha/beta/alpha" evidence="6">
    <location>
        <begin position="2"/>
        <end position="31"/>
    </location>
</feature>
<evidence type="ECO:0008006" key="9">
    <source>
        <dbReference type="Google" id="ProtNLM"/>
    </source>
</evidence>
<dbReference type="Gene3D" id="3.30.310.50">
    <property type="entry name" value="Alpha-D-phosphohexomutase, C-terminal domain"/>
    <property type="match status" value="1"/>
</dbReference>
<dbReference type="GO" id="GO:0006048">
    <property type="term" value="P:UDP-N-acetylglucosamine biosynthetic process"/>
    <property type="evidence" value="ECO:0007669"/>
    <property type="project" value="TreeGrafter"/>
</dbReference>
<evidence type="ECO:0000259" key="7">
    <source>
        <dbReference type="Pfam" id="PF02880"/>
    </source>
</evidence>
<dbReference type="SUPFAM" id="SSF53738">
    <property type="entry name" value="Phosphoglucomutase, first 3 domains"/>
    <property type="match status" value="2"/>
</dbReference>
<evidence type="ECO:0000256" key="3">
    <source>
        <dbReference type="ARBA" id="ARBA00022723"/>
    </source>
</evidence>
<dbReference type="GO" id="GO:0005975">
    <property type="term" value="P:carbohydrate metabolic process"/>
    <property type="evidence" value="ECO:0007669"/>
    <property type="project" value="InterPro"/>
</dbReference>
<dbReference type="GO" id="GO:0004615">
    <property type="term" value="F:phosphomannomutase activity"/>
    <property type="evidence" value="ECO:0007669"/>
    <property type="project" value="TreeGrafter"/>
</dbReference>
<keyword evidence="3" id="KW-0479">Metal-binding</keyword>
<dbReference type="PANTHER" id="PTHR42946">
    <property type="entry name" value="PHOSPHOHEXOSE MUTASE"/>
    <property type="match status" value="1"/>
</dbReference>
<comment type="caution">
    <text evidence="8">The sequence shown here is derived from an EMBL/GenBank/DDBJ whole genome shotgun (WGS) entry which is preliminary data.</text>
</comment>
<name>X0YBC5_9ZZZZ</name>
<feature type="domain" description="Alpha-D-phosphohexomutase alpha/beta/alpha" evidence="7">
    <location>
        <begin position="37"/>
        <end position="143"/>
    </location>
</feature>
<accession>X0YBC5</accession>
<dbReference type="GO" id="GO:0046872">
    <property type="term" value="F:metal ion binding"/>
    <property type="evidence" value="ECO:0007669"/>
    <property type="project" value="UniProtKB-KW"/>
</dbReference>
<evidence type="ECO:0000256" key="1">
    <source>
        <dbReference type="ARBA" id="ARBA00001946"/>
    </source>
</evidence>
<evidence type="ECO:0000259" key="6">
    <source>
        <dbReference type="Pfam" id="PF02879"/>
    </source>
</evidence>
<evidence type="ECO:0000256" key="4">
    <source>
        <dbReference type="ARBA" id="ARBA00022842"/>
    </source>
</evidence>
<keyword evidence="5" id="KW-0413">Isomerase</keyword>
<comment type="cofactor">
    <cofactor evidence="1">
        <name>Mg(2+)</name>
        <dbReference type="ChEBI" id="CHEBI:18420"/>
    </cofactor>
</comment>
<gene>
    <name evidence="8" type="ORF">S01H1_81707</name>
</gene>
<evidence type="ECO:0000256" key="5">
    <source>
        <dbReference type="ARBA" id="ARBA00023235"/>
    </source>
</evidence>
<evidence type="ECO:0000313" key="8">
    <source>
        <dbReference type="EMBL" id="GAG44592.1"/>
    </source>
</evidence>
<dbReference type="GO" id="GO:0005829">
    <property type="term" value="C:cytosol"/>
    <property type="evidence" value="ECO:0007669"/>
    <property type="project" value="TreeGrafter"/>
</dbReference>
<dbReference type="EMBL" id="BARS01055325">
    <property type="protein sequence ID" value="GAG44592.1"/>
    <property type="molecule type" value="Genomic_DNA"/>
</dbReference>
<dbReference type="GO" id="GO:0009252">
    <property type="term" value="P:peptidoglycan biosynthetic process"/>
    <property type="evidence" value="ECO:0007669"/>
    <property type="project" value="TreeGrafter"/>
</dbReference>
<dbReference type="InterPro" id="IPR016055">
    <property type="entry name" value="A-D-PHexomutase_a/b/a-I/II/III"/>
</dbReference>
<dbReference type="Pfam" id="PF02879">
    <property type="entry name" value="PGM_PMM_II"/>
    <property type="match status" value="1"/>
</dbReference>
<feature type="non-terminal residue" evidence="8">
    <location>
        <position position="1"/>
    </location>
</feature>
<sequence>ELSKTVIDNNADVGFAVDPDADRLAVVDENGKPIGEEYTLVLATDGYIHTTKKSETFVTNLSTTMALDKLAERHNCTVERSAVGEINVVQKMLEIGANLGGEGNGGVILREAHLGRDSLVGVTMVLNRLAQSDVPVSKIMEMLPHFEMVKDRLELNRADVCMPDPTAVFDRAKAIFSDAKVNTVDGLKFIWSDRWLHLRASNTEP</sequence>
<dbReference type="InterPro" id="IPR005845">
    <property type="entry name" value="A-D-PHexomutase_a/b/a-II"/>
</dbReference>
<reference evidence="8" key="1">
    <citation type="journal article" date="2014" name="Front. Microbiol.">
        <title>High frequency of phylogenetically diverse reductive dehalogenase-homologous genes in deep subseafloor sedimentary metagenomes.</title>
        <authorList>
            <person name="Kawai M."/>
            <person name="Futagami T."/>
            <person name="Toyoda A."/>
            <person name="Takaki Y."/>
            <person name="Nishi S."/>
            <person name="Hori S."/>
            <person name="Arai W."/>
            <person name="Tsubouchi T."/>
            <person name="Morono Y."/>
            <person name="Uchiyama I."/>
            <person name="Ito T."/>
            <person name="Fujiyama A."/>
            <person name="Inagaki F."/>
            <person name="Takami H."/>
        </authorList>
    </citation>
    <scope>NUCLEOTIDE SEQUENCE</scope>
    <source>
        <strain evidence="8">Expedition CK06-06</strain>
    </source>
</reference>
<dbReference type="AlphaFoldDB" id="X0YBC5"/>
<dbReference type="Gene3D" id="3.40.120.10">
    <property type="entry name" value="Alpha-D-Glucose-1,6-Bisphosphate, subunit A, domain 3"/>
    <property type="match status" value="2"/>
</dbReference>
<organism evidence="8">
    <name type="scientific">marine sediment metagenome</name>
    <dbReference type="NCBI Taxonomy" id="412755"/>
    <lineage>
        <taxon>unclassified sequences</taxon>
        <taxon>metagenomes</taxon>
        <taxon>ecological metagenomes</taxon>
    </lineage>
</organism>
<dbReference type="Pfam" id="PF02880">
    <property type="entry name" value="PGM_PMM_III"/>
    <property type="match status" value="1"/>
</dbReference>
<dbReference type="InterPro" id="IPR036900">
    <property type="entry name" value="A-D-PHexomutase_C_sf"/>
</dbReference>
<dbReference type="SUPFAM" id="SSF55957">
    <property type="entry name" value="Phosphoglucomutase, C-terminal domain"/>
    <property type="match status" value="1"/>
</dbReference>